<gene>
    <name evidence="1" type="ORF">QM480_02505</name>
</gene>
<evidence type="ECO:0000313" key="1">
    <source>
        <dbReference type="EMBL" id="MDI9863177.1"/>
    </source>
</evidence>
<evidence type="ECO:0000313" key="2">
    <source>
        <dbReference type="Proteomes" id="UP001236569"/>
    </source>
</evidence>
<proteinExistence type="predicted"/>
<protein>
    <submittedName>
        <fullName evidence="1">Uncharacterized protein</fullName>
    </submittedName>
</protein>
<sequence length="109" mass="12645">MNFIIATMWIDNIYKSFSEKTVLGAVGAKENKRCFVPSNLQRQEKISSRFISEHFFRITTPNIEQPNDYQYLVPSPLRICNKVLIIKTLHSKFSINTYKIASTSLAWVN</sequence>
<accession>A0ABT6YHW9</accession>
<organism evidence="1 2">
    <name type="scientific">Flectobacillus longus</name>
    <dbReference type="NCBI Taxonomy" id="2984207"/>
    <lineage>
        <taxon>Bacteria</taxon>
        <taxon>Pseudomonadati</taxon>
        <taxon>Bacteroidota</taxon>
        <taxon>Cytophagia</taxon>
        <taxon>Cytophagales</taxon>
        <taxon>Flectobacillaceae</taxon>
        <taxon>Flectobacillus</taxon>
    </lineage>
</organism>
<comment type="caution">
    <text evidence="1">The sequence shown here is derived from an EMBL/GenBank/DDBJ whole genome shotgun (WGS) entry which is preliminary data.</text>
</comment>
<dbReference type="Proteomes" id="UP001236569">
    <property type="component" value="Unassembled WGS sequence"/>
</dbReference>
<reference evidence="1 2" key="1">
    <citation type="submission" date="2023-05" db="EMBL/GenBank/DDBJ databases">
        <title>Novel species of genus Flectobacillus isolated from stream in China.</title>
        <authorList>
            <person name="Lu H."/>
        </authorList>
    </citation>
    <scope>NUCLEOTIDE SEQUENCE [LARGE SCALE GENOMIC DNA]</scope>
    <source>
        <strain evidence="1 2">DC10W</strain>
    </source>
</reference>
<dbReference type="EMBL" id="JASHID010000002">
    <property type="protein sequence ID" value="MDI9863177.1"/>
    <property type="molecule type" value="Genomic_DNA"/>
</dbReference>
<keyword evidence="2" id="KW-1185">Reference proteome</keyword>
<dbReference type="RefSeq" id="WP_283368495.1">
    <property type="nucleotide sequence ID" value="NZ_JASHID010000002.1"/>
</dbReference>
<name>A0ABT6YHW9_9BACT</name>